<feature type="region of interest" description="Disordered" evidence="1">
    <location>
        <begin position="1"/>
        <end position="30"/>
    </location>
</feature>
<feature type="compositionally biased region" description="Basic and acidic residues" evidence="1">
    <location>
        <begin position="8"/>
        <end position="26"/>
    </location>
</feature>
<organism evidence="3 4">
    <name type="scientific">Datura stramonium</name>
    <name type="common">Jimsonweed</name>
    <name type="synonym">Common thornapple</name>
    <dbReference type="NCBI Taxonomy" id="4076"/>
    <lineage>
        <taxon>Eukaryota</taxon>
        <taxon>Viridiplantae</taxon>
        <taxon>Streptophyta</taxon>
        <taxon>Embryophyta</taxon>
        <taxon>Tracheophyta</taxon>
        <taxon>Spermatophyta</taxon>
        <taxon>Magnoliopsida</taxon>
        <taxon>eudicotyledons</taxon>
        <taxon>Gunneridae</taxon>
        <taxon>Pentapetalae</taxon>
        <taxon>asterids</taxon>
        <taxon>lamiids</taxon>
        <taxon>Solanales</taxon>
        <taxon>Solanaceae</taxon>
        <taxon>Solanoideae</taxon>
        <taxon>Datureae</taxon>
        <taxon>Datura</taxon>
    </lineage>
</organism>
<protein>
    <recommendedName>
        <fullName evidence="2">Putative plant transposon protein domain-containing protein</fullName>
    </recommendedName>
</protein>
<sequence length="242" mass="27301">MAPKPSKGKGEDSSYHESKRSKRASEEDRDDLTRTYPYSHLSREARVWLKIVYACLVPGKHVTHITRKRVCIVYALMIGVPVNVKVIIKNVLRRVRVKKGQSFGFGGLLIQFLCGHQIKEEEADYKPGYDPMGIDVTKPKEPEGVHGPVLYVNERNAQINNMLSHLLRMNGVTEKQLNIDYPLREHSRALCRVGPGFEEPLDDDVATEDEMAKVDFDIESSDAKEEDSEMGEAAFSPTGNED</sequence>
<name>A0ABS8UPI4_DATST</name>
<gene>
    <name evidence="3" type="ORF">HAX54_019073</name>
</gene>
<feature type="compositionally biased region" description="Acidic residues" evidence="1">
    <location>
        <begin position="217"/>
        <end position="230"/>
    </location>
</feature>
<accession>A0ABS8UPI4</accession>
<proteinExistence type="predicted"/>
<feature type="region of interest" description="Disordered" evidence="1">
    <location>
        <begin position="200"/>
        <end position="242"/>
    </location>
</feature>
<evidence type="ECO:0000313" key="3">
    <source>
        <dbReference type="EMBL" id="MCD9560400.1"/>
    </source>
</evidence>
<reference evidence="3 4" key="1">
    <citation type="journal article" date="2021" name="BMC Genomics">
        <title>Datura genome reveals duplications of psychoactive alkaloid biosynthetic genes and high mutation rate following tissue culture.</title>
        <authorList>
            <person name="Rajewski A."/>
            <person name="Carter-House D."/>
            <person name="Stajich J."/>
            <person name="Litt A."/>
        </authorList>
    </citation>
    <scope>NUCLEOTIDE SEQUENCE [LARGE SCALE GENOMIC DNA]</scope>
    <source>
        <strain evidence="3">AR-01</strain>
    </source>
</reference>
<dbReference type="EMBL" id="JACEIK010002315">
    <property type="protein sequence ID" value="MCD9560400.1"/>
    <property type="molecule type" value="Genomic_DNA"/>
</dbReference>
<comment type="caution">
    <text evidence="3">The sequence shown here is derived from an EMBL/GenBank/DDBJ whole genome shotgun (WGS) entry which is preliminary data.</text>
</comment>
<evidence type="ECO:0000259" key="2">
    <source>
        <dbReference type="Pfam" id="PF20167"/>
    </source>
</evidence>
<dbReference type="Proteomes" id="UP000823775">
    <property type="component" value="Unassembled WGS sequence"/>
</dbReference>
<evidence type="ECO:0000313" key="4">
    <source>
        <dbReference type="Proteomes" id="UP000823775"/>
    </source>
</evidence>
<dbReference type="Pfam" id="PF20167">
    <property type="entry name" value="Transposase_32"/>
    <property type="match status" value="1"/>
</dbReference>
<evidence type="ECO:0000256" key="1">
    <source>
        <dbReference type="SAM" id="MobiDB-lite"/>
    </source>
</evidence>
<keyword evidence="4" id="KW-1185">Reference proteome</keyword>
<dbReference type="InterPro" id="IPR046796">
    <property type="entry name" value="Transposase_32_dom"/>
</dbReference>
<feature type="domain" description="Putative plant transposon protein" evidence="2">
    <location>
        <begin position="34"/>
        <end position="113"/>
    </location>
</feature>
<feature type="compositionally biased region" description="Acidic residues" evidence="1">
    <location>
        <begin position="200"/>
        <end position="209"/>
    </location>
</feature>